<name>A0A6H5IEY6_9HYME</name>
<dbReference type="AlphaFoldDB" id="A0A6H5IEY6"/>
<feature type="region of interest" description="Disordered" evidence="1">
    <location>
        <begin position="201"/>
        <end position="236"/>
    </location>
</feature>
<dbReference type="GO" id="GO:0004309">
    <property type="term" value="F:exopolyphosphatase activity"/>
    <property type="evidence" value="ECO:0007669"/>
    <property type="project" value="TreeGrafter"/>
</dbReference>
<accession>A0A6H5IEY6</accession>
<dbReference type="PANTHER" id="PTHR12112:SF39">
    <property type="entry name" value="EG:152A3.5 PROTEIN (FBGN0003116_PN PROTEIN)"/>
    <property type="match status" value="1"/>
</dbReference>
<dbReference type="GO" id="GO:0005737">
    <property type="term" value="C:cytoplasm"/>
    <property type="evidence" value="ECO:0007669"/>
    <property type="project" value="TreeGrafter"/>
</dbReference>
<evidence type="ECO:0000313" key="3">
    <source>
        <dbReference type="EMBL" id="CAB0034020.1"/>
    </source>
</evidence>
<dbReference type="Gene3D" id="3.90.1640.10">
    <property type="entry name" value="inorganic pyrophosphatase (n-terminal core)"/>
    <property type="match status" value="1"/>
</dbReference>
<evidence type="ECO:0000256" key="2">
    <source>
        <dbReference type="SAM" id="Phobius"/>
    </source>
</evidence>
<dbReference type="PANTHER" id="PTHR12112">
    <property type="entry name" value="BNIP - RELATED"/>
    <property type="match status" value="1"/>
</dbReference>
<sequence length="253" mass="28200">MKSSSGYNIGRVRAVCALKAENCGRSFAQLEEDKRLFSKSDEVDLQRIHEQGKLDLSLLDHHALTGDDSGLRDAVRSVIDHRPQDRDWPWLDCDLVLEQVGSCASLVARNVLRRRPSSMSELGKLLLGCCVYLIGIYSYMFLTIYHFRSNPYRHSKLFERGRPSQAVGSRDDRGNRKNLQHQCFGASPIVRANSQSKNGHKYIYSGPSMKSRPGAYDALGAADGQRSSDDAKATQPTTCKWTACASRNAADDN</sequence>
<dbReference type="OrthoDB" id="374045at2759"/>
<reference evidence="3 4" key="1">
    <citation type="submission" date="2020-02" db="EMBL/GenBank/DDBJ databases">
        <authorList>
            <person name="Ferguson B K."/>
        </authorList>
    </citation>
    <scope>NUCLEOTIDE SEQUENCE [LARGE SCALE GENOMIC DNA]</scope>
</reference>
<dbReference type="EMBL" id="CADCXV010000731">
    <property type="protein sequence ID" value="CAB0034020.1"/>
    <property type="molecule type" value="Genomic_DNA"/>
</dbReference>
<evidence type="ECO:0000313" key="4">
    <source>
        <dbReference type="Proteomes" id="UP000479190"/>
    </source>
</evidence>
<keyword evidence="2" id="KW-1133">Transmembrane helix</keyword>
<keyword evidence="4" id="KW-1185">Reference proteome</keyword>
<keyword evidence="2" id="KW-0472">Membrane</keyword>
<evidence type="ECO:0000256" key="1">
    <source>
        <dbReference type="SAM" id="MobiDB-lite"/>
    </source>
</evidence>
<dbReference type="Proteomes" id="UP000479190">
    <property type="component" value="Unassembled WGS sequence"/>
</dbReference>
<feature type="transmembrane region" description="Helical" evidence="2">
    <location>
        <begin position="125"/>
        <end position="147"/>
    </location>
</feature>
<keyword evidence="2" id="KW-0812">Transmembrane</keyword>
<proteinExistence type="predicted"/>
<protein>
    <submittedName>
        <fullName evidence="3">Uncharacterized protein</fullName>
    </submittedName>
</protein>
<organism evidence="3 4">
    <name type="scientific">Trichogramma brassicae</name>
    <dbReference type="NCBI Taxonomy" id="86971"/>
    <lineage>
        <taxon>Eukaryota</taxon>
        <taxon>Metazoa</taxon>
        <taxon>Ecdysozoa</taxon>
        <taxon>Arthropoda</taxon>
        <taxon>Hexapoda</taxon>
        <taxon>Insecta</taxon>
        <taxon>Pterygota</taxon>
        <taxon>Neoptera</taxon>
        <taxon>Endopterygota</taxon>
        <taxon>Hymenoptera</taxon>
        <taxon>Apocrita</taxon>
        <taxon>Proctotrupomorpha</taxon>
        <taxon>Chalcidoidea</taxon>
        <taxon>Trichogrammatidae</taxon>
        <taxon>Trichogramma</taxon>
    </lineage>
</organism>
<gene>
    <name evidence="3" type="ORF">TBRA_LOCUS5918</name>
</gene>